<evidence type="ECO:0000256" key="4">
    <source>
        <dbReference type="ARBA" id="ARBA00003889"/>
    </source>
</evidence>
<reference evidence="23 24" key="1">
    <citation type="submission" date="2015-09" db="EMBL/GenBank/DDBJ databases">
        <authorList>
            <consortium name="Pathogen Informatics"/>
        </authorList>
    </citation>
    <scope>NUCLEOTIDE SEQUENCE [LARGE SCALE GENOMIC DNA]</scope>
    <source>
        <strain evidence="21 23">2789STDY5834866</strain>
        <strain evidence="20 24">2789STDY5834962</strain>
    </source>
</reference>
<dbReference type="PIRSF" id="PIRSF006135">
    <property type="entry name" value="CobU"/>
    <property type="match status" value="1"/>
</dbReference>
<feature type="active site" description="GMP-histidine intermediate" evidence="18">
    <location>
        <position position="54"/>
    </location>
</feature>
<dbReference type="InterPro" id="IPR027417">
    <property type="entry name" value="P-loop_NTPase"/>
</dbReference>
<feature type="binding site" evidence="19">
    <location>
        <begin position="55"/>
        <end position="58"/>
    </location>
    <ligand>
        <name>GTP</name>
        <dbReference type="ChEBI" id="CHEBI:37565"/>
    </ligand>
</feature>
<dbReference type="STRING" id="410072.ERS852525_00565"/>
<evidence type="ECO:0000256" key="14">
    <source>
        <dbReference type="ARBA" id="ARBA00022840"/>
    </source>
</evidence>
<dbReference type="GO" id="GO:0009236">
    <property type="term" value="P:cobalamin biosynthetic process"/>
    <property type="evidence" value="ECO:0007669"/>
    <property type="project" value="UniProtKB-UniPathway"/>
</dbReference>
<dbReference type="EC" id="2.7.1.156" evidence="8"/>
<keyword evidence="10" id="KW-0169">Cobalamin biosynthesis</keyword>
<evidence type="ECO:0000313" key="22">
    <source>
        <dbReference type="EMBL" id="NUN85942.1"/>
    </source>
</evidence>
<evidence type="ECO:0000256" key="10">
    <source>
        <dbReference type="ARBA" id="ARBA00022573"/>
    </source>
</evidence>
<comment type="catalytic activity">
    <reaction evidence="1">
        <text>adenosylcob(III)inamide + ATP = adenosylcob(III)inamide phosphate + ADP + H(+)</text>
        <dbReference type="Rhea" id="RHEA:15769"/>
        <dbReference type="ChEBI" id="CHEBI:2480"/>
        <dbReference type="ChEBI" id="CHEBI:15378"/>
        <dbReference type="ChEBI" id="CHEBI:30616"/>
        <dbReference type="ChEBI" id="CHEBI:58502"/>
        <dbReference type="ChEBI" id="CHEBI:456216"/>
        <dbReference type="EC" id="2.7.1.156"/>
    </reaction>
</comment>
<feature type="binding site" evidence="19">
    <location>
        <begin position="7"/>
        <end position="14"/>
    </location>
    <ligand>
        <name>GTP</name>
        <dbReference type="ChEBI" id="CHEBI:37565"/>
    </ligand>
</feature>
<evidence type="ECO:0000256" key="9">
    <source>
        <dbReference type="ARBA" id="ARBA00012523"/>
    </source>
</evidence>
<keyword evidence="15 19" id="KW-0342">GTP-binding</keyword>
<comment type="similarity">
    <text evidence="7">Belongs to the CobU/CobP family.</text>
</comment>
<dbReference type="GO" id="GO:0008820">
    <property type="term" value="F:cobinamide phosphate guanylyltransferase activity"/>
    <property type="evidence" value="ECO:0007669"/>
    <property type="project" value="UniProtKB-EC"/>
</dbReference>
<dbReference type="PANTHER" id="PTHR34848:SF1">
    <property type="entry name" value="BIFUNCTIONAL ADENOSYLCOBALAMIN BIOSYNTHESIS PROTEIN COBU"/>
    <property type="match status" value="1"/>
</dbReference>
<protein>
    <recommendedName>
        <fullName evidence="16">Adenosylcobinamide kinase</fullName>
        <ecNumber evidence="8">2.7.1.156</ecNumber>
        <ecNumber evidence="9">2.7.7.62</ecNumber>
    </recommendedName>
    <alternativeName>
        <fullName evidence="17">Adenosylcobinamide-phosphate guanylyltransferase</fullName>
    </alternativeName>
</protein>
<dbReference type="PaxDb" id="410072-ERS852525_00565"/>
<comment type="pathway">
    <text evidence="5">Cofactor biosynthesis; adenosylcobalamin biosynthesis; adenosylcobalamin from cob(II)yrinate a,c-diamide: step 6/7.</text>
</comment>
<dbReference type="Pfam" id="PF02283">
    <property type="entry name" value="CobU"/>
    <property type="match status" value="1"/>
</dbReference>
<evidence type="ECO:0000256" key="12">
    <source>
        <dbReference type="ARBA" id="ARBA00022741"/>
    </source>
</evidence>
<feature type="binding site" evidence="19">
    <location>
        <position position="67"/>
    </location>
    <ligand>
        <name>GTP</name>
        <dbReference type="ChEBI" id="CHEBI:37565"/>
    </ligand>
</feature>
<reference evidence="22 25" key="2">
    <citation type="submission" date="2020-04" db="EMBL/GenBank/DDBJ databases">
        <authorList>
            <person name="Pieper L."/>
        </authorList>
    </citation>
    <scope>NUCLEOTIDE SEQUENCE [LARGE SCALE GENOMIC DNA]</scope>
    <source>
        <strain evidence="22 25">F22</strain>
    </source>
</reference>
<keyword evidence="11 21" id="KW-0808">Transferase</keyword>
<dbReference type="RefSeq" id="WP_008371769.1">
    <property type="nucleotide sequence ID" value="NZ_CAXSNH010000002.1"/>
</dbReference>
<dbReference type="Proteomes" id="UP000095362">
    <property type="component" value="Unassembled WGS sequence"/>
</dbReference>
<evidence type="ECO:0000256" key="11">
    <source>
        <dbReference type="ARBA" id="ARBA00022679"/>
    </source>
</evidence>
<name>A0A174K9R3_9FIRM</name>
<evidence type="ECO:0000256" key="18">
    <source>
        <dbReference type="PIRSR" id="PIRSR006135-1"/>
    </source>
</evidence>
<dbReference type="AlphaFoldDB" id="A0A174K9R3"/>
<organism evidence="21 23">
    <name type="scientific">Coprococcus comes</name>
    <dbReference type="NCBI Taxonomy" id="410072"/>
    <lineage>
        <taxon>Bacteria</taxon>
        <taxon>Bacillati</taxon>
        <taxon>Bacillota</taxon>
        <taxon>Clostridia</taxon>
        <taxon>Lachnospirales</taxon>
        <taxon>Lachnospiraceae</taxon>
        <taxon>Coprococcus</taxon>
    </lineage>
</organism>
<evidence type="ECO:0000256" key="16">
    <source>
        <dbReference type="ARBA" id="ARBA00029570"/>
    </source>
</evidence>
<reference evidence="22 25" key="3">
    <citation type="submission" date="2020-07" db="EMBL/GenBank/DDBJ databases">
        <title>Bacterial metabolism rescues the inhibition of intestinal drug absorption by food and drug additives.</title>
        <authorList>
            <person name="Zou L."/>
            <person name="Spanogiannopoulos P."/>
            <person name="Chien H.-C."/>
            <person name="Pieper L.M."/>
            <person name="Cai W."/>
            <person name="Khuri N."/>
            <person name="Pottel J."/>
            <person name="Vora B."/>
            <person name="Ni Z."/>
            <person name="Tsakalozou E."/>
            <person name="Zhang W."/>
            <person name="Shoichet B.K."/>
            <person name="Giacomini K.M."/>
            <person name="Turnbaugh P.J."/>
        </authorList>
    </citation>
    <scope>NUCLEOTIDE SEQUENCE [LARGE SCALE GENOMIC DNA]</scope>
    <source>
        <strain evidence="22 25">F22</strain>
    </source>
</reference>
<keyword evidence="22" id="KW-0548">Nucleotidyltransferase</keyword>
<evidence type="ECO:0000313" key="24">
    <source>
        <dbReference type="Proteomes" id="UP000095727"/>
    </source>
</evidence>
<evidence type="ECO:0000256" key="2">
    <source>
        <dbReference type="ARBA" id="ARBA00000711"/>
    </source>
</evidence>
<dbReference type="GO" id="GO:0005525">
    <property type="term" value="F:GTP binding"/>
    <property type="evidence" value="ECO:0007669"/>
    <property type="project" value="UniProtKB-KW"/>
</dbReference>
<dbReference type="SUPFAM" id="SSF52540">
    <property type="entry name" value="P-loop containing nucleoside triphosphate hydrolases"/>
    <property type="match status" value="1"/>
</dbReference>
<evidence type="ECO:0000256" key="3">
    <source>
        <dbReference type="ARBA" id="ARBA00001522"/>
    </source>
</evidence>
<keyword evidence="14" id="KW-0067">ATP-binding</keyword>
<dbReference type="GeneID" id="92824193"/>
<keyword evidence="12 19" id="KW-0547">Nucleotide-binding</keyword>
<keyword evidence="13 21" id="KW-0418">Kinase</keyword>
<dbReference type="Gene3D" id="3.40.50.300">
    <property type="entry name" value="P-loop containing nucleotide triphosphate hydrolases"/>
    <property type="match status" value="1"/>
</dbReference>
<evidence type="ECO:0000256" key="13">
    <source>
        <dbReference type="ARBA" id="ARBA00022777"/>
    </source>
</evidence>
<dbReference type="UniPathway" id="UPA00148">
    <property type="reaction ID" value="UER00236"/>
</dbReference>
<dbReference type="GO" id="GO:0043752">
    <property type="term" value="F:adenosylcobinamide kinase activity"/>
    <property type="evidence" value="ECO:0007669"/>
    <property type="project" value="UniProtKB-EC"/>
</dbReference>
<evidence type="ECO:0000313" key="21">
    <source>
        <dbReference type="EMBL" id="CUO34532.1"/>
    </source>
</evidence>
<gene>
    <name evidence="21" type="primary">cobU_1</name>
    <name evidence="21" type="ORF">ERS852481_01876</name>
    <name evidence="20" type="ORF">ERS852574_02696</name>
    <name evidence="22" type="ORF">HUU93_04870</name>
</gene>
<evidence type="ECO:0000256" key="19">
    <source>
        <dbReference type="PIRSR" id="PIRSR006135-2"/>
    </source>
</evidence>
<dbReference type="Proteomes" id="UP000095727">
    <property type="component" value="Unassembled WGS sequence"/>
</dbReference>
<evidence type="ECO:0000256" key="6">
    <source>
        <dbReference type="ARBA" id="ARBA00005159"/>
    </source>
</evidence>
<accession>A0A174K9R3</accession>
<comment type="pathway">
    <text evidence="6">Cofactor biosynthesis; adenosylcobalamin biosynthesis; adenosylcobalamin from cob(II)yrinate a,c-diamide: step 5/7.</text>
</comment>
<dbReference type="EMBL" id="JABWDC010000013">
    <property type="protein sequence ID" value="NUN85942.1"/>
    <property type="molecule type" value="Genomic_DNA"/>
</dbReference>
<dbReference type="PANTHER" id="PTHR34848">
    <property type="match status" value="1"/>
</dbReference>
<comment type="catalytic activity">
    <reaction evidence="2">
        <text>adenosylcob(III)inamide phosphate + GTP + H(+) = adenosylcob(III)inamide-GDP + diphosphate</text>
        <dbReference type="Rhea" id="RHEA:22712"/>
        <dbReference type="ChEBI" id="CHEBI:15378"/>
        <dbReference type="ChEBI" id="CHEBI:33019"/>
        <dbReference type="ChEBI" id="CHEBI:37565"/>
        <dbReference type="ChEBI" id="CHEBI:58502"/>
        <dbReference type="ChEBI" id="CHEBI:60487"/>
        <dbReference type="EC" id="2.7.7.62"/>
    </reaction>
</comment>
<dbReference type="EMBL" id="CYXR01000023">
    <property type="protein sequence ID" value="CUN10011.1"/>
    <property type="molecule type" value="Genomic_DNA"/>
</dbReference>
<feature type="binding site" evidence="19">
    <location>
        <position position="90"/>
    </location>
    <ligand>
        <name>GTP</name>
        <dbReference type="ChEBI" id="CHEBI:37565"/>
    </ligand>
</feature>
<dbReference type="CDD" id="cd00544">
    <property type="entry name" value="CobU"/>
    <property type="match status" value="1"/>
</dbReference>
<evidence type="ECO:0000256" key="1">
    <source>
        <dbReference type="ARBA" id="ARBA00000312"/>
    </source>
</evidence>
<dbReference type="EMBL" id="CYZK01000011">
    <property type="protein sequence ID" value="CUO34532.1"/>
    <property type="molecule type" value="Genomic_DNA"/>
</dbReference>
<evidence type="ECO:0000256" key="7">
    <source>
        <dbReference type="ARBA" id="ARBA00007490"/>
    </source>
</evidence>
<comment type="function">
    <text evidence="4">Catalyzes ATP-dependent phosphorylation of adenosylcobinamide and addition of GMP to adenosylcobinamide phosphate.</text>
</comment>
<dbReference type="OrthoDB" id="9799422at2"/>
<dbReference type="Proteomes" id="UP000554488">
    <property type="component" value="Unassembled WGS sequence"/>
</dbReference>
<sequence length="183" mass="20588">MFHLITGGSGSGKSEYAEQKLMEYASHSKRNKKRYYIATMIPFGKETEEKIARHRKLRAGKGFETIECYTDLKKAAEILQTKETGSVLLECMSNLVANEMYDPSGAGENAEESILAGIHKLQKVSDDLVVVTNEVFSDSMTDNPEMEEYLKLLGKLNLRMGERADLVTEVVYGIPVERKDIKK</sequence>
<dbReference type="GO" id="GO:0005524">
    <property type="term" value="F:ATP binding"/>
    <property type="evidence" value="ECO:0007669"/>
    <property type="project" value="UniProtKB-KW"/>
</dbReference>
<evidence type="ECO:0000256" key="5">
    <source>
        <dbReference type="ARBA" id="ARBA00004692"/>
    </source>
</evidence>
<evidence type="ECO:0000256" key="8">
    <source>
        <dbReference type="ARBA" id="ARBA00012016"/>
    </source>
</evidence>
<evidence type="ECO:0000256" key="17">
    <source>
        <dbReference type="ARBA" id="ARBA00030571"/>
    </source>
</evidence>
<dbReference type="InterPro" id="IPR003203">
    <property type="entry name" value="CobU/CobP"/>
</dbReference>
<evidence type="ECO:0000256" key="15">
    <source>
        <dbReference type="ARBA" id="ARBA00023134"/>
    </source>
</evidence>
<proteinExistence type="inferred from homology"/>
<evidence type="ECO:0000313" key="20">
    <source>
        <dbReference type="EMBL" id="CUN10011.1"/>
    </source>
</evidence>
<dbReference type="EC" id="2.7.7.62" evidence="9"/>
<evidence type="ECO:0000313" key="25">
    <source>
        <dbReference type="Proteomes" id="UP000554488"/>
    </source>
</evidence>
<evidence type="ECO:0000313" key="23">
    <source>
        <dbReference type="Proteomes" id="UP000095362"/>
    </source>
</evidence>
<comment type="catalytic activity">
    <reaction evidence="3">
        <text>adenosylcob(III)inamide + GTP = adenosylcob(III)inamide phosphate + GDP + H(+)</text>
        <dbReference type="Rhea" id="RHEA:15765"/>
        <dbReference type="ChEBI" id="CHEBI:2480"/>
        <dbReference type="ChEBI" id="CHEBI:15378"/>
        <dbReference type="ChEBI" id="CHEBI:37565"/>
        <dbReference type="ChEBI" id="CHEBI:58189"/>
        <dbReference type="ChEBI" id="CHEBI:58502"/>
        <dbReference type="EC" id="2.7.1.156"/>
    </reaction>
</comment>